<organism evidence="5 6">
    <name type="scientific">Acanthoscelides obtectus</name>
    <name type="common">Bean weevil</name>
    <name type="synonym">Bruchus obtectus</name>
    <dbReference type="NCBI Taxonomy" id="200917"/>
    <lineage>
        <taxon>Eukaryota</taxon>
        <taxon>Metazoa</taxon>
        <taxon>Ecdysozoa</taxon>
        <taxon>Arthropoda</taxon>
        <taxon>Hexapoda</taxon>
        <taxon>Insecta</taxon>
        <taxon>Pterygota</taxon>
        <taxon>Neoptera</taxon>
        <taxon>Endopterygota</taxon>
        <taxon>Coleoptera</taxon>
        <taxon>Polyphaga</taxon>
        <taxon>Cucujiformia</taxon>
        <taxon>Chrysomeloidea</taxon>
        <taxon>Chrysomelidae</taxon>
        <taxon>Bruchinae</taxon>
        <taxon>Bruchini</taxon>
        <taxon>Acanthoscelides</taxon>
    </lineage>
</organism>
<evidence type="ECO:0000256" key="1">
    <source>
        <dbReference type="ARBA" id="ARBA00022723"/>
    </source>
</evidence>
<reference evidence="5" key="1">
    <citation type="submission" date="2022-03" db="EMBL/GenBank/DDBJ databases">
        <authorList>
            <person name="Sayadi A."/>
        </authorList>
    </citation>
    <scope>NUCLEOTIDE SEQUENCE</scope>
</reference>
<evidence type="ECO:0000313" key="5">
    <source>
        <dbReference type="EMBL" id="CAH1986788.1"/>
    </source>
</evidence>
<dbReference type="GO" id="GO:0008270">
    <property type="term" value="F:zinc ion binding"/>
    <property type="evidence" value="ECO:0007669"/>
    <property type="project" value="UniProtKB-KW"/>
</dbReference>
<name>A0A9P0L5D3_ACAOB</name>
<keyword evidence="6" id="KW-1185">Reference proteome</keyword>
<gene>
    <name evidence="5" type="ORF">ACAOBT_LOCUS17449</name>
</gene>
<dbReference type="Pfam" id="PF04500">
    <property type="entry name" value="FLYWCH"/>
    <property type="match status" value="1"/>
</dbReference>
<keyword evidence="2" id="KW-0863">Zinc-finger</keyword>
<dbReference type="OrthoDB" id="6679857at2759"/>
<comment type="caution">
    <text evidence="5">The sequence shown here is derived from an EMBL/GenBank/DDBJ whole genome shotgun (WGS) entry which is preliminary data.</text>
</comment>
<evidence type="ECO:0000259" key="4">
    <source>
        <dbReference type="Pfam" id="PF04500"/>
    </source>
</evidence>
<proteinExistence type="predicted"/>
<protein>
    <recommendedName>
        <fullName evidence="4">FLYWCH-type domain-containing protein</fullName>
    </recommendedName>
</protein>
<evidence type="ECO:0000313" key="6">
    <source>
        <dbReference type="Proteomes" id="UP001152888"/>
    </source>
</evidence>
<evidence type="ECO:0000256" key="2">
    <source>
        <dbReference type="ARBA" id="ARBA00022771"/>
    </source>
</evidence>
<keyword evidence="3" id="KW-0862">Zinc</keyword>
<dbReference type="Proteomes" id="UP001152888">
    <property type="component" value="Unassembled WGS sequence"/>
</dbReference>
<sequence>MGHKNPKIILRNNDYLIYRKLPDKTVWSCTQYHKKDRCKAKVVTSARQATLVGMHNHTPTCRRRSGNYSLSQTVTIKRAATYNNYDNL</sequence>
<dbReference type="Gene3D" id="2.20.25.240">
    <property type="match status" value="1"/>
</dbReference>
<feature type="domain" description="FLYWCH-type" evidence="4">
    <location>
        <begin position="4"/>
        <end position="57"/>
    </location>
</feature>
<dbReference type="InterPro" id="IPR007588">
    <property type="entry name" value="Znf_FLYWCH"/>
</dbReference>
<dbReference type="EMBL" id="CAKOFQ010007005">
    <property type="protein sequence ID" value="CAH1986788.1"/>
    <property type="molecule type" value="Genomic_DNA"/>
</dbReference>
<keyword evidence="1" id="KW-0479">Metal-binding</keyword>
<evidence type="ECO:0000256" key="3">
    <source>
        <dbReference type="ARBA" id="ARBA00022833"/>
    </source>
</evidence>
<accession>A0A9P0L5D3</accession>
<dbReference type="AlphaFoldDB" id="A0A9P0L5D3"/>